<keyword evidence="4 6" id="KW-0807">Transducer</keyword>
<dbReference type="SUPFAM" id="SSF103190">
    <property type="entry name" value="Sensory domain-like"/>
    <property type="match status" value="1"/>
</dbReference>
<dbReference type="SMART" id="SM00304">
    <property type="entry name" value="HAMP"/>
    <property type="match status" value="1"/>
</dbReference>
<dbReference type="PROSITE" id="PS50111">
    <property type="entry name" value="CHEMOTAXIS_TRANSDUC_2"/>
    <property type="match status" value="1"/>
</dbReference>
<dbReference type="InterPro" id="IPR003660">
    <property type="entry name" value="HAMP_dom"/>
</dbReference>
<dbReference type="InterPro" id="IPR033462">
    <property type="entry name" value="Cache_3-Cache_2"/>
</dbReference>
<comment type="similarity">
    <text evidence="5">Belongs to the methyl-accepting chemotaxis (MCP) protein family.</text>
</comment>
<dbReference type="PRINTS" id="PR00260">
    <property type="entry name" value="CHEMTRNSDUCR"/>
</dbReference>
<keyword evidence="7" id="KW-0812">Transmembrane</keyword>
<dbReference type="CDD" id="cd06225">
    <property type="entry name" value="HAMP"/>
    <property type="match status" value="1"/>
</dbReference>
<dbReference type="InterPro" id="IPR004089">
    <property type="entry name" value="MCPsignal_dom"/>
</dbReference>
<proteinExistence type="inferred from homology"/>
<evidence type="ECO:0000256" key="6">
    <source>
        <dbReference type="PROSITE-ProRule" id="PRU00284"/>
    </source>
</evidence>
<dbReference type="Gene3D" id="3.30.450.20">
    <property type="entry name" value="PAS domain"/>
    <property type="match status" value="1"/>
</dbReference>
<dbReference type="InterPro" id="IPR029151">
    <property type="entry name" value="Sensor-like_sf"/>
</dbReference>
<reference evidence="10 11" key="1">
    <citation type="submission" date="2018-05" db="EMBL/GenBank/DDBJ databases">
        <title>Genomic Encyclopedia of Type Strains, Phase IV (KMG-IV): sequencing the most valuable type-strain genomes for metagenomic binning, comparative biology and taxonomic classification.</title>
        <authorList>
            <person name="Goeker M."/>
        </authorList>
    </citation>
    <scope>NUCLEOTIDE SEQUENCE [LARGE SCALE GENOMIC DNA]</scope>
    <source>
        <strain evidence="10 11">DSM 19579</strain>
    </source>
</reference>
<dbReference type="PANTHER" id="PTHR43531:SF14">
    <property type="entry name" value="METHYL-ACCEPTING CHEMOTAXIS PROTEIN I-RELATED"/>
    <property type="match status" value="1"/>
</dbReference>
<dbReference type="GO" id="GO:0006935">
    <property type="term" value="P:chemotaxis"/>
    <property type="evidence" value="ECO:0007669"/>
    <property type="project" value="UniProtKB-KW"/>
</dbReference>
<dbReference type="SUPFAM" id="SSF58104">
    <property type="entry name" value="Methyl-accepting chemotaxis protein (MCP) signaling domain"/>
    <property type="match status" value="1"/>
</dbReference>
<dbReference type="AlphaFoldDB" id="A0A317PMF6"/>
<feature type="domain" description="HAMP" evidence="9">
    <location>
        <begin position="339"/>
        <end position="391"/>
    </location>
</feature>
<dbReference type="GO" id="GO:0007165">
    <property type="term" value="P:signal transduction"/>
    <property type="evidence" value="ECO:0007669"/>
    <property type="project" value="UniProtKB-KW"/>
</dbReference>
<feature type="transmembrane region" description="Helical" evidence="7">
    <location>
        <begin position="318"/>
        <end position="337"/>
    </location>
</feature>
<evidence type="ECO:0000256" key="4">
    <source>
        <dbReference type="ARBA" id="ARBA00023224"/>
    </source>
</evidence>
<protein>
    <submittedName>
        <fullName evidence="10">Methyl-accepting chemotaxis protein</fullName>
    </submittedName>
</protein>
<evidence type="ECO:0000259" key="9">
    <source>
        <dbReference type="PROSITE" id="PS50885"/>
    </source>
</evidence>
<evidence type="ECO:0000256" key="1">
    <source>
        <dbReference type="ARBA" id="ARBA00004429"/>
    </source>
</evidence>
<evidence type="ECO:0000256" key="3">
    <source>
        <dbReference type="ARBA" id="ARBA00022500"/>
    </source>
</evidence>
<dbReference type="CDD" id="cd11386">
    <property type="entry name" value="MCP_signal"/>
    <property type="match status" value="1"/>
</dbReference>
<dbReference type="InterPro" id="IPR004090">
    <property type="entry name" value="Chemotax_Me-accpt_rcpt"/>
</dbReference>
<evidence type="ECO:0000313" key="10">
    <source>
        <dbReference type="EMBL" id="PWW01084.1"/>
    </source>
</evidence>
<sequence length="664" mass="72345">MTSFKYWGLGARLSVMTAGSVAVLFFIFTVFLGRQASQQLEEQALQDMKAQVTGIHDTAQMFNSSLNSEVASFTQLFASFLPQPLSVDPQQTAEISGHKVPLLKGGDIPLHENNQFSDDFLARSGAISTLFVRSGDDFVRVATSLRKEDGSRAMGTLLDRNSPSWAKVSKGEVYRGLALLFGKRYITEYQPVKDASGQTIAVLFVGVDISDAWQLMREKVISRHIGQSGQFFVLSNAPGKTWGQYLFDAKREGKTPNWPENISKEVLNQPSGSTSWQSPESGNTALVWTTLPDWKWVIVSEVNKDQLLSDITRMRDSFLVAGAVLVVLFALFFIWLIRRWVSQPLQQVIGLAHLYAGGDLRQSIHTQRHDEIGQLIEGINGIGDGLNTIVQQVRQTAEEISHSTDTLATDSDEIGEQITKQASSVEETSASMGQLATTVARNADNMGTAQGLVEETTQAVHSGGITVKHAVTTMDAIREASQRIADITHVIESIAFQTNILALNAAVEAARAGEHGKGFAVVAQEVRALAARSANAVKEIDQLIADTLEKVSEGHVLSQQTSQSMEDITGHIEHINQLIATISSASQEQSAGIGQVNIAMTQIGESTHINARRIARTEEVAHSLRSQGHHLTELVKLFHIKDSHHPAPPVALSRISESTGSSIK</sequence>
<name>A0A317PMF6_9ENTR</name>
<dbReference type="SMART" id="SM00283">
    <property type="entry name" value="MA"/>
    <property type="match status" value="1"/>
</dbReference>
<dbReference type="EMBL" id="QGTS01000022">
    <property type="protein sequence ID" value="PWW01084.1"/>
    <property type="molecule type" value="Genomic_DNA"/>
</dbReference>
<dbReference type="PROSITE" id="PS50885">
    <property type="entry name" value="HAMP"/>
    <property type="match status" value="1"/>
</dbReference>
<keyword evidence="2" id="KW-0488">Methylation</keyword>
<comment type="subcellular location">
    <subcellularLocation>
        <location evidence="1">Cell inner membrane</location>
        <topology evidence="1">Multi-pass membrane protein</topology>
    </subcellularLocation>
</comment>
<evidence type="ECO:0000256" key="2">
    <source>
        <dbReference type="ARBA" id="ARBA00022481"/>
    </source>
</evidence>
<evidence type="ECO:0000259" key="8">
    <source>
        <dbReference type="PROSITE" id="PS50111"/>
    </source>
</evidence>
<keyword evidence="3" id="KW-0145">Chemotaxis</keyword>
<evidence type="ECO:0000313" key="11">
    <source>
        <dbReference type="Proteomes" id="UP000246744"/>
    </source>
</evidence>
<keyword evidence="7" id="KW-0472">Membrane</keyword>
<gene>
    <name evidence="10" type="ORF">DES37_12252</name>
</gene>
<dbReference type="Pfam" id="PF00672">
    <property type="entry name" value="HAMP"/>
    <property type="match status" value="1"/>
</dbReference>
<dbReference type="Pfam" id="PF17201">
    <property type="entry name" value="Cache_3-Cache_2"/>
    <property type="match status" value="1"/>
</dbReference>
<dbReference type="GO" id="GO:0004888">
    <property type="term" value="F:transmembrane signaling receptor activity"/>
    <property type="evidence" value="ECO:0007669"/>
    <property type="project" value="InterPro"/>
</dbReference>
<keyword evidence="11" id="KW-1185">Reference proteome</keyword>
<accession>A0A317PMF6</accession>
<keyword evidence="7" id="KW-1133">Transmembrane helix</keyword>
<dbReference type="Proteomes" id="UP000246744">
    <property type="component" value="Unassembled WGS sequence"/>
</dbReference>
<dbReference type="GO" id="GO:0005886">
    <property type="term" value="C:plasma membrane"/>
    <property type="evidence" value="ECO:0007669"/>
    <property type="project" value="UniProtKB-SubCell"/>
</dbReference>
<dbReference type="FunFam" id="1.10.287.950:FF:000001">
    <property type="entry name" value="Methyl-accepting chemotaxis sensory transducer"/>
    <property type="match status" value="1"/>
</dbReference>
<dbReference type="InterPro" id="IPR051310">
    <property type="entry name" value="MCP_chemotaxis"/>
</dbReference>
<feature type="domain" description="Methyl-accepting transducer" evidence="8">
    <location>
        <begin position="396"/>
        <end position="618"/>
    </location>
</feature>
<dbReference type="Gene3D" id="1.10.287.950">
    <property type="entry name" value="Methyl-accepting chemotaxis protein"/>
    <property type="match status" value="1"/>
</dbReference>
<dbReference type="Pfam" id="PF00015">
    <property type="entry name" value="MCPsignal"/>
    <property type="match status" value="1"/>
</dbReference>
<dbReference type="PANTHER" id="PTHR43531">
    <property type="entry name" value="PROTEIN ICFG"/>
    <property type="match status" value="1"/>
</dbReference>
<organism evidence="10 11">
    <name type="scientific">Mangrovibacter plantisponsor</name>
    <dbReference type="NCBI Taxonomy" id="451513"/>
    <lineage>
        <taxon>Bacteria</taxon>
        <taxon>Pseudomonadati</taxon>
        <taxon>Pseudomonadota</taxon>
        <taxon>Gammaproteobacteria</taxon>
        <taxon>Enterobacterales</taxon>
        <taxon>Enterobacteriaceae</taxon>
        <taxon>Mangrovibacter</taxon>
    </lineage>
</organism>
<evidence type="ECO:0000256" key="5">
    <source>
        <dbReference type="ARBA" id="ARBA00029447"/>
    </source>
</evidence>
<feature type="transmembrane region" description="Helical" evidence="7">
    <location>
        <begin position="6"/>
        <end position="32"/>
    </location>
</feature>
<comment type="caution">
    <text evidence="10">The sequence shown here is derived from an EMBL/GenBank/DDBJ whole genome shotgun (WGS) entry which is preliminary data.</text>
</comment>
<evidence type="ECO:0000256" key="7">
    <source>
        <dbReference type="SAM" id="Phobius"/>
    </source>
</evidence>